<dbReference type="EMBL" id="CP009440">
    <property type="protein sequence ID" value="AJI52440.1"/>
    <property type="molecule type" value="Genomic_DNA"/>
</dbReference>
<keyword evidence="1" id="KW-1133">Transmembrane helix</keyword>
<dbReference type="Proteomes" id="UP000031830">
    <property type="component" value="Chromosome"/>
</dbReference>
<protein>
    <submittedName>
        <fullName evidence="2">Uncharacterized protein</fullName>
    </submittedName>
</protein>
<sequence length="122" mass="13982">MYDAAAKIIMFIIIVLLFIGMIYSSIYNAIQVSLLKTELNAVNQTWQNSNQSTFSALQSNDLIKHEYSKRFYTALTLIKEPNEESMCLNEKLSKAMDRVLDLPPPKLKIDDGYKREEDNEAA</sequence>
<gene>
    <name evidence="2" type="ORF">LA55_1239</name>
</gene>
<evidence type="ECO:0000313" key="2">
    <source>
        <dbReference type="EMBL" id="AJI52440.1"/>
    </source>
</evidence>
<accession>A0A0B6CUE9</accession>
<proteinExistence type="predicted"/>
<keyword evidence="1" id="KW-0812">Transmembrane</keyword>
<organism evidence="2 3">
    <name type="scientific">Francisella philomiragia</name>
    <dbReference type="NCBI Taxonomy" id="28110"/>
    <lineage>
        <taxon>Bacteria</taxon>
        <taxon>Pseudomonadati</taxon>
        <taxon>Pseudomonadota</taxon>
        <taxon>Gammaproteobacteria</taxon>
        <taxon>Thiotrichales</taxon>
        <taxon>Francisellaceae</taxon>
        <taxon>Francisella</taxon>
    </lineage>
</organism>
<reference evidence="2 3" key="1">
    <citation type="journal article" date="2015" name="Genome Announc.">
        <title>Genome sequencing of 18 francisella strains to aid in assay development and testing.</title>
        <authorList>
            <person name="Johnson S.L."/>
            <person name="Daligault H.E."/>
            <person name="Davenport K.W."/>
            <person name="Coyne S.R."/>
            <person name="Frey K.G."/>
            <person name="Koroleva G.I."/>
            <person name="Broomall S.M."/>
            <person name="Bishop-Lilly K.A."/>
            <person name="Bruce D.C."/>
            <person name="Chertkov O."/>
            <person name="Freitas T."/>
            <person name="Jaissle J."/>
            <person name="Ladner J.T."/>
            <person name="Rosenzweig C.N."/>
            <person name="Gibbons H.S."/>
            <person name="Palacios G.F."/>
            <person name="Redden C.L."/>
            <person name="Xu Y."/>
            <person name="Minogue T.D."/>
            <person name="Chain P.S."/>
        </authorList>
    </citation>
    <scope>NUCLEOTIDE SEQUENCE [LARGE SCALE GENOMIC DNA]</scope>
    <source>
        <strain evidence="2 3">GA01-2794</strain>
    </source>
</reference>
<keyword evidence="1" id="KW-0472">Membrane</keyword>
<dbReference type="RefSeq" id="WP_044526370.1">
    <property type="nucleotide sequence ID" value="NZ_CP009440.1"/>
</dbReference>
<evidence type="ECO:0000313" key="3">
    <source>
        <dbReference type="Proteomes" id="UP000031830"/>
    </source>
</evidence>
<dbReference type="KEGG" id="fpz:LA55_1239"/>
<feature type="transmembrane region" description="Helical" evidence="1">
    <location>
        <begin position="6"/>
        <end position="26"/>
    </location>
</feature>
<name>A0A0B6CUE9_9GAMM</name>
<evidence type="ECO:0000256" key="1">
    <source>
        <dbReference type="SAM" id="Phobius"/>
    </source>
</evidence>
<dbReference type="AlphaFoldDB" id="A0A0B6CUE9"/>